<sequence>MTLLLPLRPHKAKAMDDDTKANRQRVKATLLGCYLVPPFTQTRLEAHLRDFEAITHMLPHFVRAQHESMQRETITTVKIELLLESLPAQLADAVALAAGPEPYTFMPVRLGYIAVAARLGDMGHIAEAYGPQVYHDMLAALGVDEVLFQRNVKMPQEIKEGKKAQAKGKKGGKTPPKSQKTQKTHPGNPGTKKSPLGETHKHNQLAKTHKHNQVAKVAPAPGLFENPKLRRKPGPPLPLSSKVVSLHPVQTKPATNEEDTAKGATAKDDTGKDDTGTSTLVTASYKSDAISFLLDSTATEHLVPASSLRCAQPVKGVVFESKILGVSGKVDRVGRLLVSPSRMDEAVEIPNVYTRKKGAFTRHSVLSIDRLLEQGWELDRPLSGTDTLRHVASGVTFKIERLKNGEEARALAHLPSATMTLSHAQTKAKLLSLRLSPPYTPHALDFHLKHFERLCDWIFRQIVQDKTRSRLVRAALFLESLPVDLANAVTEDWPRGMPVTFHQVRDAYLKVKIRGITSLRPVYGAQPMHERLASLGPGEVLPGTEEDNSAVRGTHLRFEDGPEAVDSADFDTSSDDSSYKPPTSDDESTDEDESDAGTSSDVGTGADAAAAIPHTALPEQPYPPNLYDTPNPSYRRQVDCGYCGAYTETHRIDMCPVKQAGCAPVNRLALYRSDNPPGTTPAEIDMGLFLTHPTADFGKYPNRGIAVPTTIFLAPYATAAGQVHVVRDLALLHNSMPVDPITLQRIGSNEVIKSTLKGSIQLHYGEYWKSIPATASPVVIEDVYYAPEAPCNVLSTHALGESWTVLDELRILHIPRVGDIVLARFPNGLLAIQIPFVGDFKAHPYPISPPPQWHKGSSVCIGYVAHGVLPSQTHLPTPIETSTALTKPVNFEHVAGASNAALGGTVSCLVEAAESKPSTYQVLYNALETAHSKLPAAQRPSLDDFINSALTNLVSTLGVSATRLIPPSTGAKTPQADDDQDEKIIVPTRQQPLLIIEPPTPVVKVPSAPPAPIISSESDTEGSVSHVKDWRCKATFSSTLLGIEPIPIDMVGKLYLSVRQDPGHKGDVLGIDIADVYVGGTSRVGTALNILSESLLVEQGWVVERSETNSQLSHAESGISFKIKSDHLHGKDVILASAWWGWE</sequence>
<organism evidence="2 3">
    <name type="scientific">Vanrija albida</name>
    <dbReference type="NCBI Taxonomy" id="181172"/>
    <lineage>
        <taxon>Eukaryota</taxon>
        <taxon>Fungi</taxon>
        <taxon>Dikarya</taxon>
        <taxon>Basidiomycota</taxon>
        <taxon>Agaricomycotina</taxon>
        <taxon>Tremellomycetes</taxon>
        <taxon>Trichosporonales</taxon>
        <taxon>Trichosporonaceae</taxon>
        <taxon>Vanrija</taxon>
    </lineage>
</organism>
<feature type="compositionally biased region" description="Basic and acidic residues" evidence="1">
    <location>
        <begin position="259"/>
        <end position="275"/>
    </location>
</feature>
<evidence type="ECO:0000313" key="2">
    <source>
        <dbReference type="EMBL" id="KAL1406923.1"/>
    </source>
</evidence>
<dbReference type="EMBL" id="JBBXJM010000005">
    <property type="protein sequence ID" value="KAL1406923.1"/>
    <property type="molecule type" value="Genomic_DNA"/>
</dbReference>
<evidence type="ECO:0000313" key="3">
    <source>
        <dbReference type="Proteomes" id="UP001565368"/>
    </source>
</evidence>
<feature type="compositionally biased region" description="Acidic residues" evidence="1">
    <location>
        <begin position="584"/>
        <end position="595"/>
    </location>
</feature>
<dbReference type="Proteomes" id="UP001565368">
    <property type="component" value="Unassembled WGS sequence"/>
</dbReference>
<feature type="compositionally biased region" description="Low complexity" evidence="1">
    <location>
        <begin position="239"/>
        <end position="249"/>
    </location>
</feature>
<name>A0ABR3PXR3_9TREE</name>
<reference evidence="2 3" key="1">
    <citation type="submission" date="2023-08" db="EMBL/GenBank/DDBJ databases">
        <title>Annotated Genome Sequence of Vanrija albida AlHP1.</title>
        <authorList>
            <person name="Herzog R."/>
        </authorList>
    </citation>
    <scope>NUCLEOTIDE SEQUENCE [LARGE SCALE GENOMIC DNA]</scope>
    <source>
        <strain evidence="2 3">AlHP1</strain>
    </source>
</reference>
<comment type="caution">
    <text evidence="2">The sequence shown here is derived from an EMBL/GenBank/DDBJ whole genome shotgun (WGS) entry which is preliminary data.</text>
</comment>
<protein>
    <submittedName>
        <fullName evidence="2">Uncharacterized protein</fullName>
    </submittedName>
</protein>
<feature type="region of interest" description="Disordered" evidence="1">
    <location>
        <begin position="557"/>
        <end position="605"/>
    </location>
</feature>
<proteinExistence type="predicted"/>
<feature type="compositionally biased region" description="Basic residues" evidence="1">
    <location>
        <begin position="202"/>
        <end position="213"/>
    </location>
</feature>
<keyword evidence="3" id="KW-1185">Reference proteome</keyword>
<gene>
    <name evidence="2" type="ORF">Q8F55_006335</name>
</gene>
<accession>A0ABR3PXR3</accession>
<feature type="compositionally biased region" description="Acidic residues" evidence="1">
    <location>
        <begin position="561"/>
        <end position="574"/>
    </location>
</feature>
<feature type="region of interest" description="Disordered" evidence="1">
    <location>
        <begin position="157"/>
        <end position="277"/>
    </location>
</feature>
<evidence type="ECO:0000256" key="1">
    <source>
        <dbReference type="SAM" id="MobiDB-lite"/>
    </source>
</evidence>
<dbReference type="RefSeq" id="XP_069206867.1">
    <property type="nucleotide sequence ID" value="XM_069354796.1"/>
</dbReference>
<dbReference type="GeneID" id="95987378"/>